<dbReference type="Pfam" id="PF04107">
    <property type="entry name" value="GCS2"/>
    <property type="match status" value="1"/>
</dbReference>
<dbReference type="GO" id="GO:0016879">
    <property type="term" value="F:ligase activity, forming carbon-nitrogen bonds"/>
    <property type="evidence" value="ECO:0007669"/>
    <property type="project" value="TreeGrafter"/>
</dbReference>
<dbReference type="Pfam" id="PF00571">
    <property type="entry name" value="CBS"/>
    <property type="match status" value="2"/>
</dbReference>
<reference evidence="3" key="1">
    <citation type="submission" date="2021-09" db="EMBL/GenBank/DDBJ databases">
        <title>Fulvivirga sp. isolated from coastal sediment.</title>
        <authorList>
            <person name="Yu H."/>
        </authorList>
    </citation>
    <scope>NUCLEOTIDE SEQUENCE</scope>
    <source>
        <strain evidence="3">1062</strain>
    </source>
</reference>
<dbReference type="SMART" id="SM00116">
    <property type="entry name" value="CBS"/>
    <property type="match status" value="2"/>
</dbReference>
<evidence type="ECO:0000256" key="1">
    <source>
        <dbReference type="PROSITE-ProRule" id="PRU00703"/>
    </source>
</evidence>
<dbReference type="AlphaFoldDB" id="A0A9X1HY84"/>
<feature type="domain" description="CBS" evidence="2">
    <location>
        <begin position="567"/>
        <end position="618"/>
    </location>
</feature>
<dbReference type="PANTHER" id="PTHR36510:SF3">
    <property type="entry name" value="CONSERVED PROTEIN"/>
    <property type="match status" value="1"/>
</dbReference>
<dbReference type="PANTHER" id="PTHR36510">
    <property type="entry name" value="GLUTAMATE--CYSTEINE LIGASE 2-RELATED"/>
    <property type="match status" value="1"/>
</dbReference>
<dbReference type="SUPFAM" id="SSF54631">
    <property type="entry name" value="CBS-domain pair"/>
    <property type="match status" value="1"/>
</dbReference>
<evidence type="ECO:0000313" key="4">
    <source>
        <dbReference type="Proteomes" id="UP001139409"/>
    </source>
</evidence>
<name>A0A9X1HY84_9BACT</name>
<organism evidence="3 4">
    <name type="scientific">Fulvivirga sedimenti</name>
    <dbReference type="NCBI Taxonomy" id="2879465"/>
    <lineage>
        <taxon>Bacteria</taxon>
        <taxon>Pseudomonadati</taxon>
        <taxon>Bacteroidota</taxon>
        <taxon>Cytophagia</taxon>
        <taxon>Cytophagales</taxon>
        <taxon>Fulvivirgaceae</taxon>
        <taxon>Fulvivirga</taxon>
    </lineage>
</organism>
<comment type="caution">
    <text evidence="3">The sequence shown here is derived from an EMBL/GenBank/DDBJ whole genome shotgun (WGS) entry which is preliminary data.</text>
</comment>
<dbReference type="EMBL" id="JAIXNE010000007">
    <property type="protein sequence ID" value="MCA6078727.1"/>
    <property type="molecule type" value="Genomic_DNA"/>
</dbReference>
<sequence length="618" mass="70706">MGEHKVRQVGKKDRGHFIHKLLLDIEALEYMLEKAIIEPGFLRIGAEQEFCIVNNDWSPSTSAMEILKAIDDPHFTTELGLFNLELNLDPVRLGPDSFLHMEESLKSLLKKAAEAAKTLDNKILLTGILPTVLKRHLTDDYMTPIPRYKALNDVIRQIRGRDFELHLIGVNELSLTHDSVLFEACNTSFQMHLQIDPDDFVPSYNWAQTIAGPLLAISTNSPLLLGRELWSETRIALFQQSIDTRCTSSFLNEMEPRVTFGKNWIKSVTDIYKDDVARYKILLSSDIEEDSMQVLRDGGIPKLRALNLHNGTIYRWNRPCYGTTNGVPHLRIENRYIPSGPSVIDEIANFALWVGLMVGRPKEYDRMEDLMDFRDVKINFINAARSGSVASMYWMDGRMSVGRLVEEVFIPIAIDGLNRIGLTEQEIWRYMNVIRERIHGVTGARWMIRNYRELLTQEKREDALTLLTGAIHDYQQTELSVNEWGGAGHTDLGLVRHVSRHMTTHLFTAHEHDLAKMVERVMEWKNIHHMPVENSDGEFVGLITSTNIEVHREKIRENPYLTAADIMVVDLITVTEDKLIEEAIDLMQHHGIGSLPVVQDKRLIGILTRNDLANYRNG</sequence>
<dbReference type="InterPro" id="IPR050141">
    <property type="entry name" value="GCL_type2/YbdK_subfam"/>
</dbReference>
<keyword evidence="4" id="KW-1185">Reference proteome</keyword>
<accession>A0A9X1HY84</accession>
<dbReference type="PROSITE" id="PS51371">
    <property type="entry name" value="CBS"/>
    <property type="match status" value="2"/>
</dbReference>
<protein>
    <submittedName>
        <fullName evidence="3">CBS domain-containing protein</fullName>
    </submittedName>
</protein>
<dbReference type="InterPro" id="IPR046342">
    <property type="entry name" value="CBS_dom_sf"/>
</dbReference>
<dbReference type="InterPro" id="IPR000644">
    <property type="entry name" value="CBS_dom"/>
</dbReference>
<evidence type="ECO:0000313" key="3">
    <source>
        <dbReference type="EMBL" id="MCA6078727.1"/>
    </source>
</evidence>
<dbReference type="Gene3D" id="3.30.590.20">
    <property type="match status" value="1"/>
</dbReference>
<evidence type="ECO:0000259" key="2">
    <source>
        <dbReference type="PROSITE" id="PS51371"/>
    </source>
</evidence>
<gene>
    <name evidence="3" type="ORF">LDX50_27885</name>
</gene>
<dbReference type="Gene3D" id="3.10.580.10">
    <property type="entry name" value="CBS-domain"/>
    <property type="match status" value="1"/>
</dbReference>
<dbReference type="RefSeq" id="WP_225699588.1">
    <property type="nucleotide sequence ID" value="NZ_JAIXNE010000007.1"/>
</dbReference>
<proteinExistence type="predicted"/>
<dbReference type="InterPro" id="IPR006336">
    <property type="entry name" value="GCS2"/>
</dbReference>
<keyword evidence="1" id="KW-0129">CBS domain</keyword>
<dbReference type="InterPro" id="IPR014746">
    <property type="entry name" value="Gln_synth/guanido_kin_cat_dom"/>
</dbReference>
<dbReference type="Proteomes" id="UP001139409">
    <property type="component" value="Unassembled WGS sequence"/>
</dbReference>
<dbReference type="SUPFAM" id="SSF55931">
    <property type="entry name" value="Glutamine synthetase/guanido kinase"/>
    <property type="match status" value="1"/>
</dbReference>
<feature type="domain" description="CBS" evidence="2">
    <location>
        <begin position="502"/>
        <end position="560"/>
    </location>
</feature>